<dbReference type="EMBL" id="CM056810">
    <property type="protein sequence ID" value="KAJ8645773.1"/>
    <property type="molecule type" value="Genomic_DNA"/>
</dbReference>
<dbReference type="Proteomes" id="UP001234297">
    <property type="component" value="Chromosome 2"/>
</dbReference>
<gene>
    <name evidence="1" type="ORF">MRB53_007521</name>
</gene>
<name>A0ACC2MJE5_PERAE</name>
<protein>
    <submittedName>
        <fullName evidence="1">Uncharacterized protein</fullName>
    </submittedName>
</protein>
<keyword evidence="2" id="KW-1185">Reference proteome</keyword>
<sequence>MVAKHVVIQGSRIQIGSGQHILIGKDPWLPDMDNGFITTNLNEDIATAPVSSLMMSDQRRWDYDIVADIFDTRDKDLILQIPLSNRRNSDVWYWLADPRGSYSVCSCYKMQSNMTDISPSCIWRQMWRLEVPGKQNVTEFLEILLLEMLKLLVCVSPNGFGLIIEECRALAHSLGEVQFSFVRRSANTAAHNVARVGGSLSGPGGWSHVPPPWLINAFCLGFVLDDDDVVEMGLPGSGGMGWIGLLVAVEEIFHVSYSRSHDICYKNCCSSNGPDPENGHARAFPSQHLSCTFFPDFTSKEGISRELEQYYYYYYQ</sequence>
<reference evidence="1 2" key="1">
    <citation type="journal article" date="2022" name="Hortic Res">
        <title>A haplotype resolved chromosomal level avocado genome allows analysis of novel avocado genes.</title>
        <authorList>
            <person name="Nath O."/>
            <person name="Fletcher S.J."/>
            <person name="Hayward A."/>
            <person name="Shaw L.M."/>
            <person name="Masouleh A.K."/>
            <person name="Furtado A."/>
            <person name="Henry R.J."/>
            <person name="Mitter N."/>
        </authorList>
    </citation>
    <scope>NUCLEOTIDE SEQUENCE [LARGE SCALE GENOMIC DNA]</scope>
    <source>
        <strain evidence="2">cv. Hass</strain>
    </source>
</reference>
<accession>A0ACC2MJE5</accession>
<proteinExistence type="predicted"/>
<evidence type="ECO:0000313" key="1">
    <source>
        <dbReference type="EMBL" id="KAJ8645773.1"/>
    </source>
</evidence>
<evidence type="ECO:0000313" key="2">
    <source>
        <dbReference type="Proteomes" id="UP001234297"/>
    </source>
</evidence>
<organism evidence="1 2">
    <name type="scientific">Persea americana</name>
    <name type="common">Avocado</name>
    <dbReference type="NCBI Taxonomy" id="3435"/>
    <lineage>
        <taxon>Eukaryota</taxon>
        <taxon>Viridiplantae</taxon>
        <taxon>Streptophyta</taxon>
        <taxon>Embryophyta</taxon>
        <taxon>Tracheophyta</taxon>
        <taxon>Spermatophyta</taxon>
        <taxon>Magnoliopsida</taxon>
        <taxon>Magnoliidae</taxon>
        <taxon>Laurales</taxon>
        <taxon>Lauraceae</taxon>
        <taxon>Persea</taxon>
    </lineage>
</organism>
<comment type="caution">
    <text evidence="1">The sequence shown here is derived from an EMBL/GenBank/DDBJ whole genome shotgun (WGS) entry which is preliminary data.</text>
</comment>